<evidence type="ECO:0008006" key="4">
    <source>
        <dbReference type="Google" id="ProtNLM"/>
    </source>
</evidence>
<dbReference type="AlphaFoldDB" id="A0A5C6AIY7"/>
<dbReference type="EMBL" id="SJPR01000001">
    <property type="protein sequence ID" value="TWT99984.1"/>
    <property type="molecule type" value="Genomic_DNA"/>
</dbReference>
<protein>
    <recommendedName>
        <fullName evidence="4">Porin</fullName>
    </recommendedName>
</protein>
<keyword evidence="3" id="KW-1185">Reference proteome</keyword>
<evidence type="ECO:0000256" key="1">
    <source>
        <dbReference type="SAM" id="SignalP"/>
    </source>
</evidence>
<dbReference type="RefSeq" id="WP_146443452.1">
    <property type="nucleotide sequence ID" value="NZ_SJPR01000001.1"/>
</dbReference>
<accession>A0A5C6AIY7</accession>
<gene>
    <name evidence="2" type="ORF">Pla108_09280</name>
</gene>
<evidence type="ECO:0000313" key="2">
    <source>
        <dbReference type="EMBL" id="TWT99984.1"/>
    </source>
</evidence>
<dbReference type="OrthoDB" id="213964at2"/>
<feature type="signal peptide" evidence="1">
    <location>
        <begin position="1"/>
        <end position="31"/>
    </location>
</feature>
<name>A0A5C6AIY7_9BACT</name>
<dbReference type="InterPro" id="IPR046607">
    <property type="entry name" value="DUF6666"/>
</dbReference>
<proteinExistence type="predicted"/>
<organism evidence="2 3">
    <name type="scientific">Botrimarina colliarenosi</name>
    <dbReference type="NCBI Taxonomy" id="2528001"/>
    <lineage>
        <taxon>Bacteria</taxon>
        <taxon>Pseudomonadati</taxon>
        <taxon>Planctomycetota</taxon>
        <taxon>Planctomycetia</taxon>
        <taxon>Pirellulales</taxon>
        <taxon>Lacipirellulaceae</taxon>
        <taxon>Botrimarina</taxon>
    </lineage>
</organism>
<feature type="chain" id="PRO_5023019415" description="Porin" evidence="1">
    <location>
        <begin position="32"/>
        <end position="341"/>
    </location>
</feature>
<reference evidence="2 3" key="1">
    <citation type="submission" date="2019-02" db="EMBL/GenBank/DDBJ databases">
        <title>Deep-cultivation of Planctomycetes and their phenomic and genomic characterization uncovers novel biology.</title>
        <authorList>
            <person name="Wiegand S."/>
            <person name="Jogler M."/>
            <person name="Boedeker C."/>
            <person name="Pinto D."/>
            <person name="Vollmers J."/>
            <person name="Rivas-Marin E."/>
            <person name="Kohn T."/>
            <person name="Peeters S.H."/>
            <person name="Heuer A."/>
            <person name="Rast P."/>
            <person name="Oberbeckmann S."/>
            <person name="Bunk B."/>
            <person name="Jeske O."/>
            <person name="Meyerdierks A."/>
            <person name="Storesund J.E."/>
            <person name="Kallscheuer N."/>
            <person name="Luecker S."/>
            <person name="Lage O.M."/>
            <person name="Pohl T."/>
            <person name="Merkel B.J."/>
            <person name="Hornburger P."/>
            <person name="Mueller R.-W."/>
            <person name="Bruemmer F."/>
            <person name="Labrenz M."/>
            <person name="Spormann A.M."/>
            <person name="Op Den Camp H."/>
            <person name="Overmann J."/>
            <person name="Amann R."/>
            <person name="Jetten M.S.M."/>
            <person name="Mascher T."/>
            <person name="Medema M.H."/>
            <person name="Devos D.P."/>
            <person name="Kaster A.-K."/>
            <person name="Ovreas L."/>
            <person name="Rohde M."/>
            <person name="Galperin M.Y."/>
            <person name="Jogler C."/>
        </authorList>
    </citation>
    <scope>NUCLEOTIDE SEQUENCE [LARGE SCALE GENOMIC DNA]</scope>
    <source>
        <strain evidence="2 3">Pla108</strain>
    </source>
</reference>
<keyword evidence="1" id="KW-0732">Signal</keyword>
<dbReference type="Pfam" id="PF20371">
    <property type="entry name" value="DUF6666"/>
    <property type="match status" value="1"/>
</dbReference>
<sequence precursor="true">METTKNQYMPTTSFRAVMVLATIAIGPRAMAADDTSFVFSTLAAEQSSGVELCDYGCSPECADACGGGTGWFDELTFFGGIDGSKQPQDFGVNANLGGQAHANWGLPLSERLGLGLQIGQTLVASDNAVRVQELLGESTTRFQSYTTLGLFQRTDSGFSWGFTHDWLNEDSYDQFSLQQWRVRAAYDVSACDQFGITANIASGGDTGVYNSPTPATVRLEAIDQGHLYWRHWWPTGVQTTAWGGIAWGHGEDNVVTGASPRFGDSFLMGADILAPLNNYLAIYGETNLIFPADSGTVDAFLGIQFYPGGRVKCARRGQFSPLLPVATPTSFSTDLRMTGPT</sequence>
<evidence type="ECO:0000313" key="3">
    <source>
        <dbReference type="Proteomes" id="UP000317421"/>
    </source>
</evidence>
<comment type="caution">
    <text evidence="2">The sequence shown here is derived from an EMBL/GenBank/DDBJ whole genome shotgun (WGS) entry which is preliminary data.</text>
</comment>
<dbReference type="Proteomes" id="UP000317421">
    <property type="component" value="Unassembled WGS sequence"/>
</dbReference>